<dbReference type="Gene3D" id="3.40.630.30">
    <property type="match status" value="1"/>
</dbReference>
<sequence>MIHLKTLNKKELEEFVSSGNYKKYDFLPITAHRAQSHIKNPKATDEQTLLILAFEDEELAGYLGCFPDYFDINNQKLRYAWLSTLYISNKFRGKKIAQKLLQKAFEEYDEKIVLTEFTKEAESLYNKIGSFQYIQPKNGKRFYFRTDFENIIPSKKPKTKALKPIFRLGDIFLNSAISFKNQFIKKPDFTYEILYKIDSESTDFISNFQSNRNTEEINWFIENPWVLEGNQKEEDYLFSSYSKVFKYYWVKIFDENNHLKICSLLLIRDGHLKIPYLFSKSDLADFIDLLSYFIVKNKIITLTSYQTEFNQKAEAEKYFPKIHERNIQRRYMFHNTLIEALPENFNPIFQDGDGDCVMT</sequence>
<protein>
    <submittedName>
        <fullName evidence="2">GNAT family N-acetyltransferase</fullName>
    </submittedName>
</protein>
<dbReference type="CDD" id="cd04301">
    <property type="entry name" value="NAT_SF"/>
    <property type="match status" value="1"/>
</dbReference>
<feature type="domain" description="N-acetyltransferase" evidence="1">
    <location>
        <begin position="2"/>
        <end position="149"/>
    </location>
</feature>
<reference evidence="2" key="1">
    <citation type="submission" date="2022-10" db="EMBL/GenBank/DDBJ databases">
        <title>Chryseobacterium babae sp. nov. isolated from the gut of the beetle Oryctes rhinoceros, and Chryseobacterium kimseyorum sp. nov., isolated from a stick insect rearing cage.</title>
        <authorList>
            <person name="Shelomi M."/>
            <person name="Han C.-J."/>
            <person name="Chen W.-M."/>
            <person name="Chen H.-K."/>
            <person name="Liaw S.-J."/>
            <person name="Muhle E."/>
            <person name="Clermont D."/>
        </authorList>
    </citation>
    <scope>NUCLEOTIDE SEQUENCE</scope>
    <source>
        <strain evidence="2">WLa1L2M3</strain>
    </source>
</reference>
<gene>
    <name evidence="2" type="ORF">OH806_09030</name>
</gene>
<organism evidence="2 3">
    <name type="scientific">Chryseobacterium oryctis</name>
    <dbReference type="NCBI Taxonomy" id="2952618"/>
    <lineage>
        <taxon>Bacteria</taxon>
        <taxon>Pseudomonadati</taxon>
        <taxon>Bacteroidota</taxon>
        <taxon>Flavobacteriia</taxon>
        <taxon>Flavobacteriales</taxon>
        <taxon>Weeksellaceae</taxon>
        <taxon>Chryseobacterium group</taxon>
        <taxon>Chryseobacterium</taxon>
    </lineage>
</organism>
<dbReference type="RefSeq" id="WP_264743345.1">
    <property type="nucleotide sequence ID" value="NZ_JAPDHV010000003.1"/>
</dbReference>
<name>A0ABT3HNP0_9FLAO</name>
<keyword evidence="3" id="KW-1185">Reference proteome</keyword>
<dbReference type="Proteomes" id="UP001163719">
    <property type="component" value="Unassembled WGS sequence"/>
</dbReference>
<accession>A0ABT3HNP0</accession>
<evidence type="ECO:0000313" key="2">
    <source>
        <dbReference type="EMBL" id="MCW3161403.1"/>
    </source>
</evidence>
<evidence type="ECO:0000313" key="3">
    <source>
        <dbReference type="Proteomes" id="UP001163719"/>
    </source>
</evidence>
<dbReference type="InterPro" id="IPR016181">
    <property type="entry name" value="Acyl_CoA_acyltransferase"/>
</dbReference>
<dbReference type="Pfam" id="PF00583">
    <property type="entry name" value="Acetyltransf_1"/>
    <property type="match status" value="1"/>
</dbReference>
<dbReference type="InterPro" id="IPR000182">
    <property type="entry name" value="GNAT_dom"/>
</dbReference>
<proteinExistence type="predicted"/>
<comment type="caution">
    <text evidence="2">The sequence shown here is derived from an EMBL/GenBank/DDBJ whole genome shotgun (WGS) entry which is preliminary data.</text>
</comment>
<dbReference type="EMBL" id="JAPDHV010000003">
    <property type="protein sequence ID" value="MCW3161403.1"/>
    <property type="molecule type" value="Genomic_DNA"/>
</dbReference>
<dbReference type="SUPFAM" id="SSF55729">
    <property type="entry name" value="Acyl-CoA N-acyltransferases (Nat)"/>
    <property type="match status" value="1"/>
</dbReference>
<dbReference type="PROSITE" id="PS51186">
    <property type="entry name" value="GNAT"/>
    <property type="match status" value="1"/>
</dbReference>
<evidence type="ECO:0000259" key="1">
    <source>
        <dbReference type="PROSITE" id="PS51186"/>
    </source>
</evidence>